<reference evidence="1 2" key="1">
    <citation type="submission" date="2016-07" db="EMBL/GenBank/DDBJ databases">
        <title>Genome and transcriptome analysis of iron-reducing fermentative bacteria Anoxybacter fermentans.</title>
        <authorList>
            <person name="Zeng X."/>
            <person name="Shao Z."/>
        </authorList>
    </citation>
    <scope>NUCLEOTIDE SEQUENCE [LARGE SCALE GENOMIC DNA]</scope>
    <source>
        <strain evidence="1 2">DY22613</strain>
    </source>
</reference>
<sequence length="154" mass="18520">MTFLPPIFSPVLKLGCLKNEVIILSDEILSDFVYKSYKHIPIVYLIWLDCRKLGFKQESLLRKQKWFLMMEADLALVKKVLKEFIWLLSFHLRRRVKENRESCKKLKRRGLFFQAFFIKFTNCLFNTYSERGMRKPEWGWIFLLGGEKVEETSL</sequence>
<protein>
    <submittedName>
        <fullName evidence="1">Uncharacterized protein</fullName>
    </submittedName>
</protein>
<dbReference type="KEGG" id="aft:BBF96_13980"/>
<evidence type="ECO:0000313" key="2">
    <source>
        <dbReference type="Proteomes" id="UP000267250"/>
    </source>
</evidence>
<dbReference type="OrthoDB" id="9802872at2"/>
<name>A0A3S9T1L3_9FIRM</name>
<evidence type="ECO:0000313" key="1">
    <source>
        <dbReference type="EMBL" id="AZR74397.1"/>
    </source>
</evidence>
<proteinExistence type="predicted"/>
<organism evidence="1 2">
    <name type="scientific">Anoxybacter fermentans</name>
    <dbReference type="NCBI Taxonomy" id="1323375"/>
    <lineage>
        <taxon>Bacteria</taxon>
        <taxon>Bacillati</taxon>
        <taxon>Bacillota</taxon>
        <taxon>Clostridia</taxon>
        <taxon>Halanaerobiales</taxon>
        <taxon>Anoxybacter</taxon>
    </lineage>
</organism>
<dbReference type="AlphaFoldDB" id="A0A3S9T1L3"/>
<dbReference type="Proteomes" id="UP000267250">
    <property type="component" value="Chromosome"/>
</dbReference>
<accession>A0A3S9T1L3</accession>
<dbReference type="EMBL" id="CP016379">
    <property type="protein sequence ID" value="AZR74397.1"/>
    <property type="molecule type" value="Genomic_DNA"/>
</dbReference>
<keyword evidence="2" id="KW-1185">Reference proteome</keyword>
<gene>
    <name evidence="1" type="ORF">BBF96_13980</name>
</gene>